<evidence type="ECO:0000313" key="1">
    <source>
        <dbReference type="EMBL" id="KAJ9085904.1"/>
    </source>
</evidence>
<comment type="caution">
    <text evidence="1">The sequence shown here is derived from an EMBL/GenBank/DDBJ whole genome shotgun (WGS) entry which is preliminary data.</text>
</comment>
<evidence type="ECO:0000313" key="2">
    <source>
        <dbReference type="Proteomes" id="UP001165960"/>
    </source>
</evidence>
<organism evidence="1 2">
    <name type="scientific">Entomophthora muscae</name>
    <dbReference type="NCBI Taxonomy" id="34485"/>
    <lineage>
        <taxon>Eukaryota</taxon>
        <taxon>Fungi</taxon>
        <taxon>Fungi incertae sedis</taxon>
        <taxon>Zoopagomycota</taxon>
        <taxon>Entomophthoromycotina</taxon>
        <taxon>Entomophthoromycetes</taxon>
        <taxon>Entomophthorales</taxon>
        <taxon>Entomophthoraceae</taxon>
        <taxon>Entomophthora</taxon>
    </lineage>
</organism>
<name>A0ACC2UGH3_9FUNG</name>
<proteinExistence type="predicted"/>
<accession>A0ACC2UGH3</accession>
<sequence length="108" mass="12508">MEELILIEPINHIYHLKYAEILYSLGNMDISMKEFCRVIELCPNHVRAFYGVHLCTRKLLLDCNETERKLLTDLNVFASKHLNTIYQKEAGPSGSKILEDYLTSSFKA</sequence>
<dbReference type="EMBL" id="QTSX02000740">
    <property type="protein sequence ID" value="KAJ9085904.1"/>
    <property type="molecule type" value="Genomic_DNA"/>
</dbReference>
<keyword evidence="2" id="KW-1185">Reference proteome</keyword>
<gene>
    <name evidence="1" type="primary">oca3</name>
    <name evidence="1" type="ORF">DSO57_1009483</name>
</gene>
<dbReference type="Proteomes" id="UP001165960">
    <property type="component" value="Unassembled WGS sequence"/>
</dbReference>
<protein>
    <submittedName>
        <fullName evidence="1">Inositol phosphatase SIW14</fullName>
    </submittedName>
</protein>
<reference evidence="1" key="1">
    <citation type="submission" date="2022-04" db="EMBL/GenBank/DDBJ databases">
        <title>Genome of the entomopathogenic fungus Entomophthora muscae.</title>
        <authorList>
            <person name="Elya C."/>
            <person name="Lovett B.R."/>
            <person name="Lee E."/>
            <person name="Macias A.M."/>
            <person name="Hajek A.E."/>
            <person name="De Bivort B.L."/>
            <person name="Kasson M.T."/>
            <person name="De Fine Licht H.H."/>
            <person name="Stajich J.E."/>
        </authorList>
    </citation>
    <scope>NUCLEOTIDE SEQUENCE</scope>
    <source>
        <strain evidence="1">Berkeley</strain>
    </source>
</reference>